<sequence length="76" mass="8645">MDLVLSSPLFAADIAGLPHFMKILKYSYITNYRQAGSIHFLCDYVVNFKQVGPDGKISTQDWKVPSPDIMQNFSKF</sequence>
<gene>
    <name evidence="1" type="ORF">V1477_006651</name>
</gene>
<dbReference type="Proteomes" id="UP001607303">
    <property type="component" value="Unassembled WGS sequence"/>
</dbReference>
<proteinExistence type="predicted"/>
<reference evidence="1 2" key="1">
    <citation type="journal article" date="2024" name="Ann. Entomol. Soc. Am.">
        <title>Genomic analyses of the southern and eastern yellowjacket wasps (Hymenoptera: Vespidae) reveal evolutionary signatures of social life.</title>
        <authorList>
            <person name="Catto M.A."/>
            <person name="Caine P.B."/>
            <person name="Orr S.E."/>
            <person name="Hunt B.G."/>
            <person name="Goodisman M.A.D."/>
        </authorList>
    </citation>
    <scope>NUCLEOTIDE SEQUENCE [LARGE SCALE GENOMIC DNA]</scope>
    <source>
        <strain evidence="1">232</strain>
        <tissue evidence="1">Head and thorax</tissue>
    </source>
</reference>
<evidence type="ECO:0000313" key="1">
    <source>
        <dbReference type="EMBL" id="KAL2745234.1"/>
    </source>
</evidence>
<accession>A0ABD2CK71</accession>
<name>A0ABD2CK71_VESMC</name>
<protein>
    <submittedName>
        <fullName evidence="1">Uncharacterized protein</fullName>
    </submittedName>
</protein>
<dbReference type="AlphaFoldDB" id="A0ABD2CK71"/>
<comment type="caution">
    <text evidence="1">The sequence shown here is derived from an EMBL/GenBank/DDBJ whole genome shotgun (WGS) entry which is preliminary data.</text>
</comment>
<evidence type="ECO:0000313" key="2">
    <source>
        <dbReference type="Proteomes" id="UP001607303"/>
    </source>
</evidence>
<dbReference type="EMBL" id="JAYRBN010000046">
    <property type="protein sequence ID" value="KAL2745234.1"/>
    <property type="molecule type" value="Genomic_DNA"/>
</dbReference>
<keyword evidence="2" id="KW-1185">Reference proteome</keyword>
<organism evidence="1 2">
    <name type="scientific">Vespula maculifrons</name>
    <name type="common">Eastern yellow jacket</name>
    <name type="synonym">Wasp</name>
    <dbReference type="NCBI Taxonomy" id="7453"/>
    <lineage>
        <taxon>Eukaryota</taxon>
        <taxon>Metazoa</taxon>
        <taxon>Ecdysozoa</taxon>
        <taxon>Arthropoda</taxon>
        <taxon>Hexapoda</taxon>
        <taxon>Insecta</taxon>
        <taxon>Pterygota</taxon>
        <taxon>Neoptera</taxon>
        <taxon>Endopterygota</taxon>
        <taxon>Hymenoptera</taxon>
        <taxon>Apocrita</taxon>
        <taxon>Aculeata</taxon>
        <taxon>Vespoidea</taxon>
        <taxon>Vespidae</taxon>
        <taxon>Vespinae</taxon>
        <taxon>Vespula</taxon>
    </lineage>
</organism>